<feature type="domain" description="Beta-galactosidase galactose-binding" evidence="10">
    <location>
        <begin position="610"/>
        <end position="683"/>
    </location>
</feature>
<dbReference type="FunFam" id="3.20.20.80:FF:000006">
    <property type="entry name" value="Beta-galactosidase"/>
    <property type="match status" value="1"/>
</dbReference>
<comment type="similarity">
    <text evidence="2 8">Belongs to the glycosyl hydrolase 35 family.</text>
</comment>
<comment type="catalytic activity">
    <reaction evidence="1 7">
        <text>Hydrolysis of terminal non-reducing beta-D-galactose residues in beta-D-galactosides.</text>
        <dbReference type="EC" id="3.2.1.23"/>
    </reaction>
</comment>
<dbReference type="Gene3D" id="2.60.120.260">
    <property type="entry name" value="Galactose-binding domain-like"/>
    <property type="match status" value="2"/>
</dbReference>
<evidence type="ECO:0000256" key="3">
    <source>
        <dbReference type="ARBA" id="ARBA00012756"/>
    </source>
</evidence>
<dbReference type="InterPro" id="IPR019801">
    <property type="entry name" value="Glyco_hydro_35_CS"/>
</dbReference>
<evidence type="ECO:0000256" key="7">
    <source>
        <dbReference type="RuleBase" id="RU000675"/>
    </source>
</evidence>
<dbReference type="PRINTS" id="PR00742">
    <property type="entry name" value="GLHYDRLASE35"/>
</dbReference>
<organism evidence="11 12">
    <name type="scientific">Gracilariopsis chorda</name>
    <dbReference type="NCBI Taxonomy" id="448386"/>
    <lineage>
        <taxon>Eukaryota</taxon>
        <taxon>Rhodophyta</taxon>
        <taxon>Florideophyceae</taxon>
        <taxon>Rhodymeniophycidae</taxon>
        <taxon>Gracilariales</taxon>
        <taxon>Gracilariaceae</taxon>
        <taxon>Gracilariopsis</taxon>
    </lineage>
</organism>
<dbReference type="AlphaFoldDB" id="A0A2V3IVY0"/>
<evidence type="ECO:0000259" key="9">
    <source>
        <dbReference type="Pfam" id="PF01301"/>
    </source>
</evidence>
<evidence type="ECO:0000256" key="4">
    <source>
        <dbReference type="ARBA" id="ARBA00022729"/>
    </source>
</evidence>
<feature type="domain" description="Glycoside hydrolase 35 catalytic" evidence="9">
    <location>
        <begin position="13"/>
        <end position="317"/>
    </location>
</feature>
<evidence type="ECO:0000256" key="8">
    <source>
        <dbReference type="RuleBase" id="RU003679"/>
    </source>
</evidence>
<evidence type="ECO:0000256" key="6">
    <source>
        <dbReference type="ARBA" id="ARBA00023295"/>
    </source>
</evidence>
<evidence type="ECO:0000256" key="2">
    <source>
        <dbReference type="ARBA" id="ARBA00009809"/>
    </source>
</evidence>
<dbReference type="STRING" id="448386.A0A2V3IVY0"/>
<dbReference type="EC" id="3.2.1.23" evidence="3 7"/>
<comment type="caution">
    <text evidence="11">The sequence shown here is derived from an EMBL/GenBank/DDBJ whole genome shotgun (WGS) entry which is preliminary data.</text>
</comment>
<evidence type="ECO:0000256" key="1">
    <source>
        <dbReference type="ARBA" id="ARBA00001412"/>
    </source>
</evidence>
<dbReference type="InterPro" id="IPR008979">
    <property type="entry name" value="Galactose-bd-like_sf"/>
</dbReference>
<accession>A0A2V3IVY0</accession>
<evidence type="ECO:0000259" key="10">
    <source>
        <dbReference type="Pfam" id="PF21467"/>
    </source>
</evidence>
<gene>
    <name evidence="11" type="ORF">BWQ96_04404</name>
</gene>
<protein>
    <recommendedName>
        <fullName evidence="3 7">Beta-galactosidase</fullName>
        <ecNumber evidence="3 7">3.2.1.23</ecNumber>
    </recommendedName>
</protein>
<dbReference type="PANTHER" id="PTHR23421">
    <property type="entry name" value="BETA-GALACTOSIDASE RELATED"/>
    <property type="match status" value="1"/>
</dbReference>
<sequence length="729" mass="83609">MSHSPLSYDRRSFRLRGVPFLILSGSVHYIRLHPRNWPTVFRSFHQAHLNTLETYVFWGHHQHSLHPHYDFDASRDLFAYIHAAARAGLHVILRLGPYVCAEVSYGGFPFHLRHVPHIRFRTYNKPFMLHVQKWVRFLADQLHHRKLLASAGGPVILVQLENEYQMISDTYNAPGARYLQWMADLQSELDLRVPAIMCYGAANGVVETINAFYAHHHIDKHRAQHPHQPPVWTECWTGWYDVWGAPHHRRPLADLLYAVARFFAAGGAAINYYMWMGGTNFASTPMYLQATSYDYDAPIDEFAFQTTKSRHLALLHSVLTHLFEAHFHAHRHADPVMHNGVVQWGRAIFVCNDSKHPKTSFALPSGNRYTRHVKANTVHILDADTQHLLFDTSAILPHLVVTREYLHVNTASSKWTLLPEPVPTWHSLHNTDTRNVVSSELPREQLTLTADQSDYAFYVARFQRNSTPMHSITLLFEAADFARVYIDGCQVATSLLPLWEDRWRNKWADYPDGERANTHHLTVDDTYSQTIELCIMTNALGLVKGDWQLGNRNMVEEQKGLLSDVTINGWRRTSEWCSVGSLVGEQSHYMRQTHTFRAEQLQLQLFNDLPMWCSCQLQVSNPSDSWVLDLTPFGKGVLWVNGHLIGRFWDIKGTRGIHGFLKGSPIVQDQMGTYTQRYYHIPNWVVPEDVSEQLVLQVTMFIEAAPPSIPTLELLEAKAVCSGPDAQEG</sequence>
<keyword evidence="6 7" id="KW-0326">Glycosidase</keyword>
<name>A0A2V3IVY0_9FLOR</name>
<dbReference type="InterPro" id="IPR031330">
    <property type="entry name" value="Gly_Hdrlase_35_cat"/>
</dbReference>
<keyword evidence="5 7" id="KW-0378">Hydrolase</keyword>
<evidence type="ECO:0000256" key="5">
    <source>
        <dbReference type="ARBA" id="ARBA00022801"/>
    </source>
</evidence>
<dbReference type="Pfam" id="PF01301">
    <property type="entry name" value="Glyco_hydro_35"/>
    <property type="match status" value="1"/>
</dbReference>
<dbReference type="InterPro" id="IPR001944">
    <property type="entry name" value="Glycoside_Hdrlase_35"/>
</dbReference>
<keyword evidence="12" id="KW-1185">Reference proteome</keyword>
<dbReference type="Proteomes" id="UP000247409">
    <property type="component" value="Unassembled WGS sequence"/>
</dbReference>
<evidence type="ECO:0000313" key="12">
    <source>
        <dbReference type="Proteomes" id="UP000247409"/>
    </source>
</evidence>
<keyword evidence="4" id="KW-0732">Signal</keyword>
<dbReference type="PROSITE" id="PS01182">
    <property type="entry name" value="GLYCOSYL_HYDROL_F35"/>
    <property type="match status" value="1"/>
</dbReference>
<dbReference type="OrthoDB" id="2883at2759"/>
<dbReference type="GO" id="GO:0004565">
    <property type="term" value="F:beta-galactosidase activity"/>
    <property type="evidence" value="ECO:0007669"/>
    <property type="project" value="UniProtKB-EC"/>
</dbReference>
<evidence type="ECO:0000313" key="11">
    <source>
        <dbReference type="EMBL" id="PXF45867.1"/>
    </source>
</evidence>
<proteinExistence type="inferred from homology"/>
<dbReference type="InterPro" id="IPR048913">
    <property type="entry name" value="BetaGal_gal-bd"/>
</dbReference>
<dbReference type="SUPFAM" id="SSF49785">
    <property type="entry name" value="Galactose-binding domain-like"/>
    <property type="match status" value="1"/>
</dbReference>
<dbReference type="SUPFAM" id="SSF51445">
    <property type="entry name" value="(Trans)glycosidases"/>
    <property type="match status" value="1"/>
</dbReference>
<dbReference type="GO" id="GO:0005975">
    <property type="term" value="P:carbohydrate metabolic process"/>
    <property type="evidence" value="ECO:0007669"/>
    <property type="project" value="InterPro"/>
</dbReference>
<dbReference type="EMBL" id="NBIV01000051">
    <property type="protein sequence ID" value="PXF45867.1"/>
    <property type="molecule type" value="Genomic_DNA"/>
</dbReference>
<dbReference type="Pfam" id="PF21467">
    <property type="entry name" value="BetaGal_gal-bd"/>
    <property type="match status" value="1"/>
</dbReference>
<dbReference type="Gene3D" id="3.20.20.80">
    <property type="entry name" value="Glycosidases"/>
    <property type="match status" value="1"/>
</dbReference>
<reference evidence="11 12" key="1">
    <citation type="journal article" date="2018" name="Mol. Biol. Evol.">
        <title>Analysis of the draft genome of the red seaweed Gracilariopsis chorda provides insights into genome size evolution in Rhodophyta.</title>
        <authorList>
            <person name="Lee J."/>
            <person name="Yang E.C."/>
            <person name="Graf L."/>
            <person name="Yang J.H."/>
            <person name="Qiu H."/>
            <person name="Zel Zion U."/>
            <person name="Chan C.X."/>
            <person name="Stephens T.G."/>
            <person name="Weber A.P.M."/>
            <person name="Boo G.H."/>
            <person name="Boo S.M."/>
            <person name="Kim K.M."/>
            <person name="Shin Y."/>
            <person name="Jung M."/>
            <person name="Lee S.J."/>
            <person name="Yim H.S."/>
            <person name="Lee J.H."/>
            <person name="Bhattacharya D."/>
            <person name="Yoon H.S."/>
        </authorList>
    </citation>
    <scope>NUCLEOTIDE SEQUENCE [LARGE SCALE GENOMIC DNA]</scope>
    <source>
        <strain evidence="11 12">SKKU-2015</strain>
        <tissue evidence="11">Whole body</tissue>
    </source>
</reference>
<dbReference type="InterPro" id="IPR017853">
    <property type="entry name" value="GH"/>
</dbReference>